<dbReference type="EMBL" id="CP046565">
    <property type="protein sequence ID" value="QJD29167.1"/>
    <property type="molecule type" value="Genomic_DNA"/>
</dbReference>
<evidence type="ECO:0000313" key="1">
    <source>
        <dbReference type="EMBL" id="QJD29167.1"/>
    </source>
</evidence>
<proteinExistence type="predicted"/>
<dbReference type="KEGG" id="metu:GNH96_03755"/>
<dbReference type="AlphaFoldDB" id="A0A858Q5R2"/>
<keyword evidence="2" id="KW-1185">Reference proteome</keyword>
<gene>
    <name evidence="1" type="ORF">GNH96_03755</name>
</gene>
<organism evidence="1 2">
    <name type="scientific">Methylococcus geothermalis</name>
    <dbReference type="NCBI Taxonomy" id="2681310"/>
    <lineage>
        <taxon>Bacteria</taxon>
        <taxon>Pseudomonadati</taxon>
        <taxon>Pseudomonadota</taxon>
        <taxon>Gammaproteobacteria</taxon>
        <taxon>Methylococcales</taxon>
        <taxon>Methylococcaceae</taxon>
        <taxon>Methylococcus</taxon>
    </lineage>
</organism>
<accession>A0A858Q5R2</accession>
<name>A0A858Q5R2_9GAMM</name>
<dbReference type="RefSeq" id="WP_169602411.1">
    <property type="nucleotide sequence ID" value="NZ_CP046565.1"/>
</dbReference>
<evidence type="ECO:0000313" key="2">
    <source>
        <dbReference type="Proteomes" id="UP000503004"/>
    </source>
</evidence>
<dbReference type="Proteomes" id="UP000503004">
    <property type="component" value="Chromosome"/>
</dbReference>
<protein>
    <submittedName>
        <fullName evidence="1">Uncharacterized protein</fullName>
    </submittedName>
</protein>
<sequence>MEPDYEALGRYYASLETFNELSSKRHRLSGELCRMLSHSMERNNDVLTLFDHKTARMLLEDIIALNAHLIQVAEHINRHAAECGKPKIRTLYRKG</sequence>
<reference evidence="2" key="1">
    <citation type="submission" date="2019-12" db="EMBL/GenBank/DDBJ databases">
        <authorList>
            <person name="Awala S.I."/>
            <person name="Rhee S.K."/>
        </authorList>
    </citation>
    <scope>NUCLEOTIDE SEQUENCE [LARGE SCALE GENOMIC DNA]</scope>
    <source>
        <strain evidence="2">IM1</strain>
    </source>
</reference>